<comment type="caution">
    <text evidence="1">The sequence shown here is derived from an EMBL/GenBank/DDBJ whole genome shotgun (WGS) entry which is preliminary data.</text>
</comment>
<name>A0ABN7UU57_GIGMA</name>
<feature type="non-terminal residue" evidence="1">
    <location>
        <position position="85"/>
    </location>
</feature>
<sequence>MTRALVVRISEKDNNINWSWDEINWPEYDFIKDEIDTSDDELDPYLNKIKRGNITEEQFYAYFRSIKKRIRENLDILICANNKDL</sequence>
<protein>
    <submittedName>
        <fullName evidence="1">44271_t:CDS:1</fullName>
    </submittedName>
</protein>
<keyword evidence="2" id="KW-1185">Reference proteome</keyword>
<dbReference type="EMBL" id="CAJVQB010006065">
    <property type="protein sequence ID" value="CAG8676464.1"/>
    <property type="molecule type" value="Genomic_DNA"/>
</dbReference>
<evidence type="ECO:0000313" key="1">
    <source>
        <dbReference type="EMBL" id="CAG8676464.1"/>
    </source>
</evidence>
<gene>
    <name evidence="1" type="ORF">GMARGA_LOCUS10719</name>
</gene>
<evidence type="ECO:0000313" key="2">
    <source>
        <dbReference type="Proteomes" id="UP000789901"/>
    </source>
</evidence>
<dbReference type="Proteomes" id="UP000789901">
    <property type="component" value="Unassembled WGS sequence"/>
</dbReference>
<organism evidence="1 2">
    <name type="scientific">Gigaspora margarita</name>
    <dbReference type="NCBI Taxonomy" id="4874"/>
    <lineage>
        <taxon>Eukaryota</taxon>
        <taxon>Fungi</taxon>
        <taxon>Fungi incertae sedis</taxon>
        <taxon>Mucoromycota</taxon>
        <taxon>Glomeromycotina</taxon>
        <taxon>Glomeromycetes</taxon>
        <taxon>Diversisporales</taxon>
        <taxon>Gigasporaceae</taxon>
        <taxon>Gigaspora</taxon>
    </lineage>
</organism>
<accession>A0ABN7UU57</accession>
<reference evidence="1 2" key="1">
    <citation type="submission" date="2021-06" db="EMBL/GenBank/DDBJ databases">
        <authorList>
            <person name="Kallberg Y."/>
            <person name="Tangrot J."/>
            <person name="Rosling A."/>
        </authorList>
    </citation>
    <scope>NUCLEOTIDE SEQUENCE [LARGE SCALE GENOMIC DNA]</scope>
    <source>
        <strain evidence="1 2">120-4 pot B 10/14</strain>
    </source>
</reference>
<proteinExistence type="predicted"/>